<dbReference type="Pfam" id="PF03734">
    <property type="entry name" value="YkuD"/>
    <property type="match status" value="1"/>
</dbReference>
<comment type="caution">
    <text evidence="9">The sequence shown here is derived from an EMBL/GenBank/DDBJ whole genome shotgun (WGS) entry which is preliminary data.</text>
</comment>
<evidence type="ECO:0000259" key="8">
    <source>
        <dbReference type="PROSITE" id="PS52029"/>
    </source>
</evidence>
<dbReference type="EMBL" id="BMQC01000003">
    <property type="protein sequence ID" value="GGK21790.1"/>
    <property type="molecule type" value="Genomic_DNA"/>
</dbReference>
<dbReference type="GO" id="GO:0016740">
    <property type="term" value="F:transferase activity"/>
    <property type="evidence" value="ECO:0007669"/>
    <property type="project" value="UniProtKB-KW"/>
</dbReference>
<evidence type="ECO:0000256" key="5">
    <source>
        <dbReference type="ARBA" id="ARBA00023316"/>
    </source>
</evidence>
<dbReference type="Proteomes" id="UP000662200">
    <property type="component" value="Unassembled WGS sequence"/>
</dbReference>
<proteinExistence type="predicted"/>
<reference evidence="9" key="1">
    <citation type="journal article" date="2014" name="Int. J. Syst. Evol. Microbiol.">
        <title>Complete genome sequence of Corynebacterium casei LMG S-19264T (=DSM 44701T), isolated from a smear-ripened cheese.</title>
        <authorList>
            <consortium name="US DOE Joint Genome Institute (JGI-PGF)"/>
            <person name="Walter F."/>
            <person name="Albersmeier A."/>
            <person name="Kalinowski J."/>
            <person name="Ruckert C."/>
        </authorList>
    </citation>
    <scope>NUCLEOTIDE SEQUENCE</scope>
    <source>
        <strain evidence="9">JCM 3091</strain>
    </source>
</reference>
<dbReference type="SUPFAM" id="SSF141523">
    <property type="entry name" value="L,D-transpeptidase catalytic domain-like"/>
    <property type="match status" value="1"/>
</dbReference>
<name>A0A8J3BMG2_9ACTN</name>
<keyword evidence="3 6" id="KW-0133">Cell shape</keyword>
<evidence type="ECO:0000313" key="9">
    <source>
        <dbReference type="EMBL" id="GGK21790.1"/>
    </source>
</evidence>
<reference evidence="9" key="2">
    <citation type="submission" date="2020-09" db="EMBL/GenBank/DDBJ databases">
        <authorList>
            <person name="Sun Q."/>
            <person name="Ohkuma M."/>
        </authorList>
    </citation>
    <scope>NUCLEOTIDE SEQUENCE</scope>
    <source>
        <strain evidence="9">JCM 3091</strain>
    </source>
</reference>
<dbReference type="GO" id="GO:0008360">
    <property type="term" value="P:regulation of cell shape"/>
    <property type="evidence" value="ECO:0007669"/>
    <property type="project" value="UniProtKB-UniRule"/>
</dbReference>
<keyword evidence="10" id="KW-1185">Reference proteome</keyword>
<dbReference type="GO" id="GO:0071555">
    <property type="term" value="P:cell wall organization"/>
    <property type="evidence" value="ECO:0007669"/>
    <property type="project" value="UniProtKB-UniRule"/>
</dbReference>
<dbReference type="AlphaFoldDB" id="A0A8J3BMG2"/>
<feature type="compositionally biased region" description="Low complexity" evidence="7">
    <location>
        <begin position="65"/>
        <end position="82"/>
    </location>
</feature>
<keyword evidence="4 6" id="KW-0573">Peptidoglycan synthesis</keyword>
<feature type="active site" description="Nucleophile" evidence="6">
    <location>
        <position position="353"/>
    </location>
</feature>
<evidence type="ECO:0000313" key="10">
    <source>
        <dbReference type="Proteomes" id="UP000662200"/>
    </source>
</evidence>
<dbReference type="Gene3D" id="2.40.440.10">
    <property type="entry name" value="L,D-transpeptidase catalytic domain-like"/>
    <property type="match status" value="1"/>
</dbReference>
<feature type="active site" description="Proton donor/acceptor" evidence="6">
    <location>
        <position position="338"/>
    </location>
</feature>
<keyword evidence="2" id="KW-0808">Transferase</keyword>
<dbReference type="InterPro" id="IPR038063">
    <property type="entry name" value="Transpep_catalytic_dom"/>
</dbReference>
<gene>
    <name evidence="9" type="ORF">GCM10010124_12850</name>
</gene>
<evidence type="ECO:0000256" key="2">
    <source>
        <dbReference type="ARBA" id="ARBA00022679"/>
    </source>
</evidence>
<evidence type="ECO:0000256" key="7">
    <source>
        <dbReference type="SAM" id="MobiDB-lite"/>
    </source>
</evidence>
<comment type="pathway">
    <text evidence="1 6">Cell wall biogenesis; peptidoglycan biosynthesis.</text>
</comment>
<evidence type="ECO:0000256" key="3">
    <source>
        <dbReference type="ARBA" id="ARBA00022960"/>
    </source>
</evidence>
<evidence type="ECO:0000256" key="6">
    <source>
        <dbReference type="PROSITE-ProRule" id="PRU01373"/>
    </source>
</evidence>
<keyword evidence="5 6" id="KW-0961">Cell wall biogenesis/degradation</keyword>
<evidence type="ECO:0000256" key="1">
    <source>
        <dbReference type="ARBA" id="ARBA00004752"/>
    </source>
</evidence>
<dbReference type="InterPro" id="IPR005490">
    <property type="entry name" value="LD_TPept_cat_dom"/>
</dbReference>
<sequence length="378" mass="38707">MTLGDQAVAPYTRTVADQAELPPDAGETDPREPRPGAPAAVPAEPVAVPAEFTAAPAAAPPDPAATPALPEPAGAPAESVAAPPAPAAAPAPVRHWRSGWRPWALGLAVVAAAGAAAAAVLNGTAAPTPVATPPLPAAPPVAFEPTVAPVPPAARAASDLPTVTYLGRLPAGLPRDPAPMSPTLLTTVVRPQKTLAVYDRPGGRARVFLPRAIHGVPVHVPLVRRQTGWIGVLLPSGNRTIGWLPPGGWDTTTVRDQLVIRRKAHTLTWLRDGKARRTWTVSVGSGQSPTPLGRSFVFGRSALPGEVYAGLDVLALGAVPDDPDSVPAGLRGAHIGIHSWYQNTFGGNTSDGCVQVPQAGQRLLLANVTKGSGVLVLP</sequence>
<dbReference type="GO" id="GO:0009252">
    <property type="term" value="P:peptidoglycan biosynthetic process"/>
    <property type="evidence" value="ECO:0007669"/>
    <property type="project" value="UniProtKB-UniPathway"/>
</dbReference>
<dbReference type="CDD" id="cd16913">
    <property type="entry name" value="YkuD_like"/>
    <property type="match status" value="1"/>
</dbReference>
<dbReference type="PROSITE" id="PS52029">
    <property type="entry name" value="LD_TPASE"/>
    <property type="match status" value="1"/>
</dbReference>
<dbReference type="UniPathway" id="UPA00219"/>
<accession>A0A8J3BMG2</accession>
<evidence type="ECO:0000256" key="4">
    <source>
        <dbReference type="ARBA" id="ARBA00022984"/>
    </source>
</evidence>
<protein>
    <recommendedName>
        <fullName evidence="8">L,D-TPase catalytic domain-containing protein</fullName>
    </recommendedName>
</protein>
<feature type="compositionally biased region" description="Low complexity" evidence="7">
    <location>
        <begin position="37"/>
        <end position="57"/>
    </location>
</feature>
<feature type="domain" description="L,D-TPase catalytic" evidence="8">
    <location>
        <begin position="256"/>
        <end position="377"/>
    </location>
</feature>
<feature type="region of interest" description="Disordered" evidence="7">
    <location>
        <begin position="1"/>
        <end position="87"/>
    </location>
</feature>
<organism evidence="9 10">
    <name type="scientific">Pilimelia terevasa</name>
    <dbReference type="NCBI Taxonomy" id="53372"/>
    <lineage>
        <taxon>Bacteria</taxon>
        <taxon>Bacillati</taxon>
        <taxon>Actinomycetota</taxon>
        <taxon>Actinomycetes</taxon>
        <taxon>Micromonosporales</taxon>
        <taxon>Micromonosporaceae</taxon>
        <taxon>Pilimelia</taxon>
    </lineage>
</organism>